<dbReference type="GO" id="GO:0005829">
    <property type="term" value="C:cytosol"/>
    <property type="evidence" value="ECO:0007669"/>
    <property type="project" value="TreeGrafter"/>
</dbReference>
<name>A0A3E0GWR6_9PSEU</name>
<dbReference type="InterPro" id="IPR052019">
    <property type="entry name" value="F420H2_bilvrd_red/Heme_oxyg"/>
</dbReference>
<keyword evidence="1" id="KW-0560">Oxidoreductase</keyword>
<dbReference type="OrthoDB" id="158738at2"/>
<dbReference type="Gene3D" id="2.30.110.10">
    <property type="entry name" value="Electron Transport, Fmn-binding Protein, Chain A"/>
    <property type="match status" value="1"/>
</dbReference>
<dbReference type="PANTHER" id="PTHR35176:SF6">
    <property type="entry name" value="HEME OXYGENASE HI_0854-RELATED"/>
    <property type="match status" value="1"/>
</dbReference>
<gene>
    <name evidence="3" type="ORF">BCF44_12797</name>
</gene>
<organism evidence="3 4">
    <name type="scientific">Kutzneria buriramensis</name>
    <dbReference type="NCBI Taxonomy" id="1045776"/>
    <lineage>
        <taxon>Bacteria</taxon>
        <taxon>Bacillati</taxon>
        <taxon>Actinomycetota</taxon>
        <taxon>Actinomycetes</taxon>
        <taxon>Pseudonocardiales</taxon>
        <taxon>Pseudonocardiaceae</taxon>
        <taxon>Kutzneria</taxon>
    </lineage>
</organism>
<dbReference type="GO" id="GO:0070967">
    <property type="term" value="F:coenzyme F420 binding"/>
    <property type="evidence" value="ECO:0007669"/>
    <property type="project" value="TreeGrafter"/>
</dbReference>
<sequence length="151" mass="17516">MAEQRRGRRIAMSDGELDEFLGAERTCRVATAGPDGPHLTALWFLWHDKTLWLTSITRAKRWAQLKRDPRMSVLVDAGREYGELRGAELRGDVEFVGEAPRAGEYVPELVEPEKLFARKYFGADEMYHDGRHAWMRMRPHTIVSWDFRKLG</sequence>
<dbReference type="InterPro" id="IPR012349">
    <property type="entry name" value="Split_barrel_FMN-bd"/>
</dbReference>
<evidence type="ECO:0000256" key="1">
    <source>
        <dbReference type="ARBA" id="ARBA00023002"/>
    </source>
</evidence>
<protein>
    <submittedName>
        <fullName evidence="3">Pyridoxamine 5'-phosphate oxidase</fullName>
    </submittedName>
</protein>
<evidence type="ECO:0000313" key="4">
    <source>
        <dbReference type="Proteomes" id="UP000256269"/>
    </source>
</evidence>
<comment type="caution">
    <text evidence="3">The sequence shown here is derived from an EMBL/GenBank/DDBJ whole genome shotgun (WGS) entry which is preliminary data.</text>
</comment>
<dbReference type="InterPro" id="IPR011576">
    <property type="entry name" value="Pyridox_Oxase_N"/>
</dbReference>
<feature type="domain" description="Pyridoxamine 5'-phosphate oxidase N-terminal" evidence="2">
    <location>
        <begin position="15"/>
        <end position="145"/>
    </location>
</feature>
<dbReference type="EMBL" id="QUNO01000027">
    <property type="protein sequence ID" value="REH28517.1"/>
    <property type="molecule type" value="Genomic_DNA"/>
</dbReference>
<accession>A0A3E0GWR6</accession>
<keyword evidence="4" id="KW-1185">Reference proteome</keyword>
<dbReference type="AlphaFoldDB" id="A0A3E0GWR6"/>
<evidence type="ECO:0000259" key="2">
    <source>
        <dbReference type="Pfam" id="PF01243"/>
    </source>
</evidence>
<dbReference type="GO" id="GO:0016627">
    <property type="term" value="F:oxidoreductase activity, acting on the CH-CH group of donors"/>
    <property type="evidence" value="ECO:0007669"/>
    <property type="project" value="TreeGrafter"/>
</dbReference>
<reference evidence="3 4" key="1">
    <citation type="submission" date="2018-08" db="EMBL/GenBank/DDBJ databases">
        <title>Genomic Encyclopedia of Archaeal and Bacterial Type Strains, Phase II (KMG-II): from individual species to whole genera.</title>
        <authorList>
            <person name="Goeker M."/>
        </authorList>
    </citation>
    <scope>NUCLEOTIDE SEQUENCE [LARGE SCALE GENOMIC DNA]</scope>
    <source>
        <strain evidence="3 4">DSM 45791</strain>
    </source>
</reference>
<dbReference type="Proteomes" id="UP000256269">
    <property type="component" value="Unassembled WGS sequence"/>
</dbReference>
<evidence type="ECO:0000313" key="3">
    <source>
        <dbReference type="EMBL" id="REH28517.1"/>
    </source>
</evidence>
<proteinExistence type="predicted"/>
<dbReference type="PANTHER" id="PTHR35176">
    <property type="entry name" value="HEME OXYGENASE HI_0854-RELATED"/>
    <property type="match status" value="1"/>
</dbReference>
<dbReference type="SUPFAM" id="SSF50475">
    <property type="entry name" value="FMN-binding split barrel"/>
    <property type="match status" value="1"/>
</dbReference>
<dbReference type="Pfam" id="PF01243">
    <property type="entry name" value="PNPOx_N"/>
    <property type="match status" value="1"/>
</dbReference>